<keyword evidence="3" id="KW-1185">Reference proteome</keyword>
<dbReference type="Pfam" id="PF03992">
    <property type="entry name" value="ABM"/>
    <property type="match status" value="1"/>
</dbReference>
<dbReference type="AlphaFoldDB" id="A0A1C3EJA7"/>
<dbReference type="SUPFAM" id="SSF54909">
    <property type="entry name" value="Dimeric alpha+beta barrel"/>
    <property type="match status" value="1"/>
</dbReference>
<evidence type="ECO:0000313" key="2">
    <source>
        <dbReference type="EMBL" id="ODA33326.1"/>
    </source>
</evidence>
<reference evidence="2 3" key="1">
    <citation type="submission" date="2016-05" db="EMBL/GenBank/DDBJ databases">
        <title>Genomic Taxonomy of the Vibrionaceae.</title>
        <authorList>
            <person name="Gomez-Gil B."/>
            <person name="Enciso-Ibarra J."/>
        </authorList>
    </citation>
    <scope>NUCLEOTIDE SEQUENCE [LARGE SCALE GENOMIC DNA]</scope>
    <source>
        <strain evidence="2 3">CAIM 1920</strain>
    </source>
</reference>
<organism evidence="2 3">
    <name type="scientific">Veronia pacifica</name>
    <dbReference type="NCBI Taxonomy" id="1080227"/>
    <lineage>
        <taxon>Bacteria</taxon>
        <taxon>Pseudomonadati</taxon>
        <taxon>Pseudomonadota</taxon>
        <taxon>Gammaproteobacteria</taxon>
        <taxon>Vibrionales</taxon>
        <taxon>Vibrionaceae</taxon>
        <taxon>Veronia</taxon>
    </lineage>
</organism>
<dbReference type="OrthoDB" id="9812754at2"/>
<dbReference type="Gene3D" id="3.30.70.100">
    <property type="match status" value="1"/>
</dbReference>
<feature type="domain" description="ABM" evidence="1">
    <location>
        <begin position="2"/>
        <end position="94"/>
    </location>
</feature>
<keyword evidence="2" id="KW-0560">Oxidoreductase</keyword>
<dbReference type="PANTHER" id="PTHR33336:SF3">
    <property type="entry name" value="ABM DOMAIN-CONTAINING PROTEIN"/>
    <property type="match status" value="1"/>
</dbReference>
<keyword evidence="2" id="KW-0503">Monooxygenase</keyword>
<dbReference type="InterPro" id="IPR050744">
    <property type="entry name" value="AI-2_Isomerase_LsrG"/>
</dbReference>
<accession>A0A1C3EJA7</accession>
<dbReference type="GO" id="GO:0005829">
    <property type="term" value="C:cytosol"/>
    <property type="evidence" value="ECO:0007669"/>
    <property type="project" value="TreeGrafter"/>
</dbReference>
<dbReference type="GO" id="GO:0004497">
    <property type="term" value="F:monooxygenase activity"/>
    <property type="evidence" value="ECO:0007669"/>
    <property type="project" value="UniProtKB-KW"/>
</dbReference>
<sequence>MYCIIVKNNIAPEGRETYLEAMRENAAASVRDEEGCLTFDVIEAREEENCFYLYEVYRDEQALADHKLTPHYLKSREQIIGLVVEQSVLRADVVALNSA</sequence>
<gene>
    <name evidence="2" type="ORF">A8L45_10865</name>
</gene>
<dbReference type="Proteomes" id="UP000094936">
    <property type="component" value="Unassembled WGS sequence"/>
</dbReference>
<dbReference type="PANTHER" id="PTHR33336">
    <property type="entry name" value="QUINOL MONOOXYGENASE YGIN-RELATED"/>
    <property type="match status" value="1"/>
</dbReference>
<dbReference type="PROSITE" id="PS51725">
    <property type="entry name" value="ABM"/>
    <property type="match status" value="1"/>
</dbReference>
<comment type="caution">
    <text evidence="2">The sequence shown here is derived from an EMBL/GenBank/DDBJ whole genome shotgun (WGS) entry which is preliminary data.</text>
</comment>
<name>A0A1C3EJA7_9GAMM</name>
<evidence type="ECO:0000313" key="3">
    <source>
        <dbReference type="Proteomes" id="UP000094936"/>
    </source>
</evidence>
<dbReference type="EMBL" id="LYBM01000017">
    <property type="protein sequence ID" value="ODA33326.1"/>
    <property type="molecule type" value="Genomic_DNA"/>
</dbReference>
<dbReference type="InterPro" id="IPR011008">
    <property type="entry name" value="Dimeric_a/b-barrel"/>
</dbReference>
<proteinExistence type="predicted"/>
<evidence type="ECO:0000259" key="1">
    <source>
        <dbReference type="PROSITE" id="PS51725"/>
    </source>
</evidence>
<dbReference type="InterPro" id="IPR007138">
    <property type="entry name" value="ABM_dom"/>
</dbReference>
<dbReference type="STRING" id="1080227.A8L45_10865"/>
<protein>
    <submittedName>
        <fullName evidence="2">Antibiotic biosynthesis monooxygenase</fullName>
    </submittedName>
</protein>